<keyword evidence="2" id="KW-1185">Reference proteome</keyword>
<comment type="caution">
    <text evidence="1">The sequence shown here is derived from an EMBL/GenBank/DDBJ whole genome shotgun (WGS) entry which is preliminary data.</text>
</comment>
<protein>
    <submittedName>
        <fullName evidence="1">Uncharacterized protein</fullName>
    </submittedName>
</protein>
<evidence type="ECO:0000313" key="1">
    <source>
        <dbReference type="EMBL" id="GGH09104.1"/>
    </source>
</evidence>
<gene>
    <name evidence="1" type="ORF">GCM10011577_37370</name>
</gene>
<accession>A0ABQ1Y1D1</accession>
<reference evidence="2" key="1">
    <citation type="journal article" date="2019" name="Int. J. Syst. Evol. Microbiol.">
        <title>The Global Catalogue of Microorganisms (GCM) 10K type strain sequencing project: providing services to taxonomists for standard genome sequencing and annotation.</title>
        <authorList>
            <consortium name="The Broad Institute Genomics Platform"/>
            <consortium name="The Broad Institute Genome Sequencing Center for Infectious Disease"/>
            <person name="Wu L."/>
            <person name="Ma J."/>
        </authorList>
    </citation>
    <scope>NUCLEOTIDE SEQUENCE [LARGE SCALE GENOMIC DNA]</scope>
    <source>
        <strain evidence="2">CGMCC 1.1927</strain>
    </source>
</reference>
<proteinExistence type="predicted"/>
<dbReference type="RefSeq" id="WP_188813445.1">
    <property type="nucleotide sequence ID" value="NZ_BAAAWV010000001.1"/>
</dbReference>
<organism evidence="1 2">
    <name type="scientific">Pseudarthrobacter polychromogenes</name>
    <dbReference type="NCBI Taxonomy" id="1676"/>
    <lineage>
        <taxon>Bacteria</taxon>
        <taxon>Bacillati</taxon>
        <taxon>Actinomycetota</taxon>
        <taxon>Actinomycetes</taxon>
        <taxon>Micrococcales</taxon>
        <taxon>Micrococcaceae</taxon>
        <taxon>Pseudarthrobacter</taxon>
    </lineage>
</organism>
<dbReference type="Proteomes" id="UP000596938">
    <property type="component" value="Unassembled WGS sequence"/>
</dbReference>
<name>A0ABQ1Y1D1_9MICC</name>
<dbReference type="EMBL" id="BMKU01000016">
    <property type="protein sequence ID" value="GGH09104.1"/>
    <property type="molecule type" value="Genomic_DNA"/>
</dbReference>
<sequence>MTARASVLQAALLRAGLLAVVMAVVAGIFGMHVMTADHSSHAAHADVALAAGDSAVGHSPGGHSAAEHSAVGHSAGHTAVGYSHAGHAAILTDAVGAAFTASASCSAGCPDVREEGASCTPLAKTGSLAAAPPPASPTALLAPVFGTHWAAGYSFVPPSKTPCELSISRT</sequence>
<evidence type="ECO:0000313" key="2">
    <source>
        <dbReference type="Proteomes" id="UP000596938"/>
    </source>
</evidence>